<dbReference type="InterPro" id="IPR051425">
    <property type="entry name" value="Formin_Homology"/>
</dbReference>
<evidence type="ECO:0000313" key="4">
    <source>
        <dbReference type="Proteomes" id="UP000236333"/>
    </source>
</evidence>
<comment type="caution">
    <text evidence="3">The sequence shown here is derived from an EMBL/GenBank/DDBJ whole genome shotgun (WGS) entry which is preliminary data.</text>
</comment>
<dbReference type="Pfam" id="PF08242">
    <property type="entry name" value="Methyltransf_12"/>
    <property type="match status" value="1"/>
</dbReference>
<dbReference type="SUPFAM" id="SSF53335">
    <property type="entry name" value="S-adenosyl-L-methionine-dependent methyltransferases"/>
    <property type="match status" value="1"/>
</dbReference>
<proteinExistence type="predicted"/>
<reference evidence="3 4" key="1">
    <citation type="journal article" date="2017" name="Mol. Biol. Evol.">
        <title>The 4-celled Tetrabaena socialis nuclear genome reveals the essential components for genetic control of cell number at the origin of multicellularity in the volvocine lineage.</title>
        <authorList>
            <person name="Featherston J."/>
            <person name="Arakaki Y."/>
            <person name="Hanschen E.R."/>
            <person name="Ferris P.J."/>
            <person name="Michod R.E."/>
            <person name="Olson B.J.S.C."/>
            <person name="Nozaki H."/>
            <person name="Durand P.M."/>
        </authorList>
    </citation>
    <scope>NUCLEOTIDE SEQUENCE [LARGE SCALE GENOMIC DNA]</scope>
    <source>
        <strain evidence="3 4">NIES-571</strain>
    </source>
</reference>
<dbReference type="InterPro" id="IPR029063">
    <property type="entry name" value="SAM-dependent_MTases_sf"/>
</dbReference>
<evidence type="ECO:0000259" key="2">
    <source>
        <dbReference type="Pfam" id="PF08242"/>
    </source>
</evidence>
<evidence type="ECO:0000313" key="3">
    <source>
        <dbReference type="EMBL" id="PNH01276.1"/>
    </source>
</evidence>
<keyword evidence="4" id="KW-1185">Reference proteome</keyword>
<dbReference type="EMBL" id="PGGS01000955">
    <property type="protein sequence ID" value="PNH01276.1"/>
    <property type="molecule type" value="Genomic_DNA"/>
</dbReference>
<feature type="compositionally biased region" description="Gly residues" evidence="1">
    <location>
        <begin position="233"/>
        <end position="250"/>
    </location>
</feature>
<feature type="compositionally biased region" description="Low complexity" evidence="1">
    <location>
        <begin position="134"/>
        <end position="159"/>
    </location>
</feature>
<dbReference type="OrthoDB" id="552896at2759"/>
<organism evidence="3 4">
    <name type="scientific">Tetrabaena socialis</name>
    <dbReference type="NCBI Taxonomy" id="47790"/>
    <lineage>
        <taxon>Eukaryota</taxon>
        <taxon>Viridiplantae</taxon>
        <taxon>Chlorophyta</taxon>
        <taxon>core chlorophytes</taxon>
        <taxon>Chlorophyceae</taxon>
        <taxon>CS clade</taxon>
        <taxon>Chlamydomonadales</taxon>
        <taxon>Tetrabaenaceae</taxon>
        <taxon>Tetrabaena</taxon>
    </lineage>
</organism>
<sequence>MRAVHTCVPRRCRRQAEAGAGPERIGAAKDTRGGPPAAGFPSGAVDREQEPCGSRRYGGDCGGSGAWGDGVAVAAVGEAAAAGGPRLGVSDDAAPPRALPATFAKLVGDAEGHALCRALQRLLPQVASKGAWQQQQQPQQQQRQQQQEQQQQQGQQAQQQHREGWARPSADDPDLTALQPQLLSGFHSHLGRRAVQVLRSAMRARGLLKVLRGCVARLRAAGSETEQAQEPGAGLGTGGPAGGGGGGGSGPAEVAGGDAAAVAALDAACCALEGLYAAENVDELVRQLLLRDQQRDAAIVRVVLLQEALLGPLQPVTGFGITVGADIPSSAASVASAPPMTKPLAAAAAAELLGRVFYEQMLLCARAAIVRRVGLPEQVAAELRVLGRGQEGVVLSGGAPGGAMDKHMWHVAARVGLQEPGRRAFLRELPKRVARSTACLYGVHAWVDDGPAAVVSYGPYEHGTTLSSITAGEGGDGEGHMCPGRLLIQLARDCAAAGLVLHYVHPRNLLLLPPPASGPVPDTSAVQVARSSAQLRMLDVGCDWAPVADPRDVDRMLRKLYLCWRWWRRTDLDELLRASLSDDALERVPELRGFARFRAAVHGAYDSPEVTLQPLLCGAVREMLQRAVDEVADPAGKRAGARVLDYGAGTGKLLTSLHRQLPARVSLVGCDPAVRQPKHWDARAAAAEGRRCAMWTQDCAAAARSHEFDVVVCSLVLCVLEDPEEYDTALAGLRTALRPPPVPGGGGGGGGTLLLAVCNPFFTQHGGTMLQRREAPGPAPRAGAEPEAGAGGASPCGAEPCRYMQRFTWTKQLRAWGGRSGGGSAGGDSETVAASAALPCAASGRAASRLDVHRPLQALLLDLARLGLQLVSIHQTESCDPDRLDQPASDFLLLALRRVLHLTSQLADAALPFAAVTVAVDPHPGTYARQHARPDPAALLAALADLQRLGVLDEVLVTAPDGSDEVEALNERCGGAGWFGLRGCRRSHAAPSGGAAVAPPVLSLERVAEAHGCEFVLQVDCDMLIARYDSGGGAAAAASGAGGRGGGGGGGEGEGGLDDGSRDRSYLRLLVECLQRDPAAVTASLDAAASSDGEVPPPPATFCGPAGPWRTEVRGCLLHLPRLLRLRPLPVAAAASAAAATGAAAAGGAAPASAAPPPWHRALDAAVRASRGGLRSYRGACGGLLVTVHPPNATVKAPAAAAAPTLQPPPAAFGSDPAATAAAAAAAVAAPPPPPVLSAAAVSSAAAAPAVAAAPPVVPSAATAGSAAAVAAAGAETSLGGGGLHAAVLWDLLYTAVEAGAWPAAQAGAMDVVGGVVEWAAAMGRREELVVVVCGRNVPPGRFGRCMESLAEQVRSGLRVKD</sequence>
<feature type="region of interest" description="Disordered" evidence="1">
    <location>
        <begin position="771"/>
        <end position="795"/>
    </location>
</feature>
<name>A0A2J7ZLY5_9CHLO</name>
<feature type="region of interest" description="Disordered" evidence="1">
    <location>
        <begin position="1037"/>
        <end position="1059"/>
    </location>
</feature>
<dbReference type="InterPro" id="IPR013217">
    <property type="entry name" value="Methyltransf_12"/>
</dbReference>
<protein>
    <recommendedName>
        <fullName evidence="2">Methyltransferase type 12 domain-containing protein</fullName>
    </recommendedName>
</protein>
<dbReference type="Gene3D" id="3.40.50.150">
    <property type="entry name" value="Vaccinia Virus protein VP39"/>
    <property type="match status" value="1"/>
</dbReference>
<feature type="region of interest" description="Disordered" evidence="1">
    <location>
        <begin position="134"/>
        <end position="176"/>
    </location>
</feature>
<gene>
    <name evidence="3" type="ORF">TSOC_012849</name>
</gene>
<evidence type="ECO:0000256" key="1">
    <source>
        <dbReference type="SAM" id="MobiDB-lite"/>
    </source>
</evidence>
<dbReference type="PANTHER" id="PTHR45725">
    <property type="entry name" value="FORMIN HOMOLOGY 2 FAMILY MEMBER"/>
    <property type="match status" value="1"/>
</dbReference>
<dbReference type="Proteomes" id="UP000236333">
    <property type="component" value="Unassembled WGS sequence"/>
</dbReference>
<feature type="compositionally biased region" description="Low complexity" evidence="1">
    <location>
        <begin position="33"/>
        <end position="44"/>
    </location>
</feature>
<feature type="domain" description="Methyltransferase type 12" evidence="2">
    <location>
        <begin position="644"/>
        <end position="739"/>
    </location>
</feature>
<feature type="region of interest" description="Disordered" evidence="1">
    <location>
        <begin position="222"/>
        <end position="251"/>
    </location>
</feature>
<feature type="region of interest" description="Disordered" evidence="1">
    <location>
        <begin position="12"/>
        <end position="59"/>
    </location>
</feature>
<accession>A0A2J7ZLY5</accession>
<feature type="compositionally biased region" description="Gly residues" evidence="1">
    <location>
        <begin position="1037"/>
        <end position="1054"/>
    </location>
</feature>